<dbReference type="Proteomes" id="UP000076848">
    <property type="component" value="Unassembled WGS sequence"/>
</dbReference>
<name>A0A157SNX8_9BORD</name>
<protein>
    <submittedName>
        <fullName evidence="1">Uncharacterized protein</fullName>
    </submittedName>
</protein>
<accession>A0A157SNX8</accession>
<reference evidence="1 2" key="1">
    <citation type="submission" date="2016-04" db="EMBL/GenBank/DDBJ databases">
        <authorList>
            <consortium name="Pathogen Informatics"/>
        </authorList>
    </citation>
    <scope>NUCLEOTIDE SEQUENCE [LARGE SCALE GENOMIC DNA]</scope>
    <source>
        <strain evidence="1 2">H050680373</strain>
    </source>
</reference>
<proteinExistence type="predicted"/>
<dbReference type="EMBL" id="FKIF01000007">
    <property type="protein sequence ID" value="SAI72189.1"/>
    <property type="molecule type" value="Genomic_DNA"/>
</dbReference>
<sequence length="280" mass="31059">MSEVEQEGKAGKRNAVHRSPAYPAIDLKAALDRAQVFYMHERRAEAGVAVAVQHWGYSVSSSGGKGVLAALIAYGLMEDKGSGEQRRVRLTDLALRILLDERPDSSERDEAVRRAALMPKIHAELFARWPDELPSNPNLRHYLLIEKKFNENAVDDFIKELRITAEFAKLYAPSGVEVGLPSVDATAPSSSIAQEPEQNVESLLRPAPSQAQSPIPSMARPIAASANMRQDTFTLDEGQVMLQWPAQLSEDSYEDLKDWLELQLRKIRRGVQASSRDEGA</sequence>
<evidence type="ECO:0000313" key="1">
    <source>
        <dbReference type="EMBL" id="SAI72189.1"/>
    </source>
</evidence>
<dbReference type="RefSeq" id="WP_156513451.1">
    <property type="nucleotide sequence ID" value="NZ_FKIF01000007.1"/>
</dbReference>
<keyword evidence="2" id="KW-1185">Reference proteome</keyword>
<dbReference type="OrthoDB" id="5145224at2"/>
<gene>
    <name evidence="1" type="ORF">SAMEA3906486_03990</name>
</gene>
<organism evidence="1 2">
    <name type="scientific">Bordetella ansorpii</name>
    <dbReference type="NCBI Taxonomy" id="288768"/>
    <lineage>
        <taxon>Bacteria</taxon>
        <taxon>Pseudomonadati</taxon>
        <taxon>Pseudomonadota</taxon>
        <taxon>Betaproteobacteria</taxon>
        <taxon>Burkholderiales</taxon>
        <taxon>Alcaligenaceae</taxon>
        <taxon>Bordetella</taxon>
    </lineage>
</organism>
<evidence type="ECO:0000313" key="2">
    <source>
        <dbReference type="Proteomes" id="UP000076848"/>
    </source>
</evidence>
<dbReference type="AlphaFoldDB" id="A0A157SNX8"/>